<feature type="domain" description="HTH tetR-type" evidence="5">
    <location>
        <begin position="14"/>
        <end position="74"/>
    </location>
</feature>
<comment type="caution">
    <text evidence="6">The sequence shown here is derived from an EMBL/GenBank/DDBJ whole genome shotgun (WGS) entry which is preliminary data.</text>
</comment>
<keyword evidence="2 4" id="KW-0238">DNA-binding</keyword>
<evidence type="ECO:0000256" key="3">
    <source>
        <dbReference type="ARBA" id="ARBA00023163"/>
    </source>
</evidence>
<evidence type="ECO:0000256" key="2">
    <source>
        <dbReference type="ARBA" id="ARBA00023125"/>
    </source>
</evidence>
<dbReference type="InterPro" id="IPR001647">
    <property type="entry name" value="HTH_TetR"/>
</dbReference>
<accession>A0ABS7VP23</accession>
<proteinExistence type="predicted"/>
<dbReference type="SUPFAM" id="SSF46689">
    <property type="entry name" value="Homeodomain-like"/>
    <property type="match status" value="1"/>
</dbReference>
<keyword evidence="1" id="KW-0805">Transcription regulation</keyword>
<organism evidence="6 7">
    <name type="scientific">Microvirga puerhi</name>
    <dbReference type="NCBI Taxonomy" id="2876078"/>
    <lineage>
        <taxon>Bacteria</taxon>
        <taxon>Pseudomonadati</taxon>
        <taxon>Pseudomonadota</taxon>
        <taxon>Alphaproteobacteria</taxon>
        <taxon>Hyphomicrobiales</taxon>
        <taxon>Methylobacteriaceae</taxon>
        <taxon>Microvirga</taxon>
    </lineage>
</organism>
<name>A0ABS7VP23_9HYPH</name>
<feature type="DNA-binding region" description="H-T-H motif" evidence="4">
    <location>
        <begin position="37"/>
        <end position="56"/>
    </location>
</feature>
<dbReference type="PANTHER" id="PTHR47506">
    <property type="entry name" value="TRANSCRIPTIONAL REGULATORY PROTEIN"/>
    <property type="match status" value="1"/>
</dbReference>
<keyword evidence="3" id="KW-0804">Transcription</keyword>
<dbReference type="PROSITE" id="PS01081">
    <property type="entry name" value="HTH_TETR_1"/>
    <property type="match status" value="1"/>
</dbReference>
<dbReference type="EMBL" id="JAIRBM010000009">
    <property type="protein sequence ID" value="MBZ6077291.1"/>
    <property type="molecule type" value="Genomic_DNA"/>
</dbReference>
<evidence type="ECO:0000256" key="4">
    <source>
        <dbReference type="PROSITE-ProRule" id="PRU00335"/>
    </source>
</evidence>
<dbReference type="InterPro" id="IPR054156">
    <property type="entry name" value="YxaF_TetR_C"/>
</dbReference>
<dbReference type="InterPro" id="IPR009057">
    <property type="entry name" value="Homeodomain-like_sf"/>
</dbReference>
<dbReference type="InterPro" id="IPR023772">
    <property type="entry name" value="DNA-bd_HTH_TetR-type_CS"/>
</dbReference>
<dbReference type="PANTHER" id="PTHR47506:SF3">
    <property type="entry name" value="HTH-TYPE TRANSCRIPTIONAL REGULATOR LMRA"/>
    <property type="match status" value="1"/>
</dbReference>
<reference evidence="6 7" key="1">
    <citation type="submission" date="2021-09" db="EMBL/GenBank/DDBJ databases">
        <title>The complete genome sequence of a new microorganism.</title>
        <authorList>
            <person name="Zi Z."/>
        </authorList>
    </citation>
    <scope>NUCLEOTIDE SEQUENCE [LARGE SCALE GENOMIC DNA]</scope>
    <source>
        <strain evidence="6 7">WGZ8</strain>
    </source>
</reference>
<evidence type="ECO:0000259" key="5">
    <source>
        <dbReference type="PROSITE" id="PS50977"/>
    </source>
</evidence>
<sequence>MAKSDGQGRTNDPEGFRRKVLDTAYAAFCTHGYAATSMHDLKRDAGASGGALSHHFPTKKDLALAVLEHRVADAVEETWISPVRTAAAAAEGIQAVFNSIATELEERGAVSGCPLNNLALELSRQDEDFRAAIDAIFVRWRWAIADRIRADQGQGRLISLDAEETATFVVAAYSGSMAMAKASQSAVPLRACAAMLDRTLRDASA</sequence>
<dbReference type="PROSITE" id="PS50977">
    <property type="entry name" value="HTH_TETR_2"/>
    <property type="match status" value="1"/>
</dbReference>
<dbReference type="Gene3D" id="1.10.357.10">
    <property type="entry name" value="Tetracycline Repressor, domain 2"/>
    <property type="match status" value="1"/>
</dbReference>
<dbReference type="Proteomes" id="UP000704176">
    <property type="component" value="Unassembled WGS sequence"/>
</dbReference>
<evidence type="ECO:0000313" key="6">
    <source>
        <dbReference type="EMBL" id="MBZ6077291.1"/>
    </source>
</evidence>
<evidence type="ECO:0000313" key="7">
    <source>
        <dbReference type="Proteomes" id="UP000704176"/>
    </source>
</evidence>
<gene>
    <name evidence="6" type="ORF">K9B37_13495</name>
</gene>
<evidence type="ECO:0000256" key="1">
    <source>
        <dbReference type="ARBA" id="ARBA00023015"/>
    </source>
</evidence>
<dbReference type="InterPro" id="IPR036271">
    <property type="entry name" value="Tet_transcr_reg_TetR-rel_C_sf"/>
</dbReference>
<keyword evidence="7" id="KW-1185">Reference proteome</keyword>
<dbReference type="RefSeq" id="WP_224313615.1">
    <property type="nucleotide sequence ID" value="NZ_JAIRBM010000009.1"/>
</dbReference>
<protein>
    <submittedName>
        <fullName evidence="6">TetR/AcrR family transcriptional regulator</fullName>
    </submittedName>
</protein>
<dbReference type="Pfam" id="PF21993">
    <property type="entry name" value="TetR_C_13_2"/>
    <property type="match status" value="1"/>
</dbReference>
<dbReference type="SUPFAM" id="SSF48498">
    <property type="entry name" value="Tetracyclin repressor-like, C-terminal domain"/>
    <property type="match status" value="1"/>
</dbReference>
<dbReference type="Pfam" id="PF00440">
    <property type="entry name" value="TetR_N"/>
    <property type="match status" value="1"/>
</dbReference>